<dbReference type="KEGG" id="pze:HU754_017730"/>
<dbReference type="EMBL" id="CP077090">
    <property type="protein sequence ID" value="QXI09675.1"/>
    <property type="molecule type" value="Genomic_DNA"/>
</dbReference>
<feature type="domain" description="FecR N-terminal" evidence="1">
    <location>
        <begin position="16"/>
        <end position="54"/>
    </location>
</feature>
<dbReference type="InterPro" id="IPR032623">
    <property type="entry name" value="FecR_N"/>
</dbReference>
<sequence>MTSSTPDEMDEDILTQAADWCMRLHDDHCPPDDRQQFQDWIQLDPRHAFEYAKMLEIWDLGGQLPEEPGTAKKLLTGDASMHKGSREM</sequence>
<gene>
    <name evidence="2" type="ORF">HU754_017730</name>
</gene>
<evidence type="ECO:0000313" key="2">
    <source>
        <dbReference type="EMBL" id="QXI09675.1"/>
    </source>
</evidence>
<dbReference type="Pfam" id="PF16220">
    <property type="entry name" value="DUF4880"/>
    <property type="match status" value="1"/>
</dbReference>
<name>A0A9E6NKE0_9PSED</name>
<dbReference type="AlphaFoldDB" id="A0A9E6NKE0"/>
<organism evidence="2 3">
    <name type="scientific">Pseudomonas zeae</name>
    <dbReference type="NCBI Taxonomy" id="2745510"/>
    <lineage>
        <taxon>Bacteria</taxon>
        <taxon>Pseudomonadati</taxon>
        <taxon>Pseudomonadota</taxon>
        <taxon>Gammaproteobacteria</taxon>
        <taxon>Pseudomonadales</taxon>
        <taxon>Pseudomonadaceae</taxon>
        <taxon>Pseudomonas</taxon>
    </lineage>
</organism>
<evidence type="ECO:0000259" key="1">
    <source>
        <dbReference type="Pfam" id="PF16220"/>
    </source>
</evidence>
<proteinExistence type="predicted"/>
<evidence type="ECO:0000313" key="3">
    <source>
        <dbReference type="Proteomes" id="UP000627092"/>
    </source>
</evidence>
<dbReference type="RefSeq" id="WP_186623624.1">
    <property type="nucleotide sequence ID" value="NZ_CP077090.1"/>
</dbReference>
<accession>A0A9E6NKE0</accession>
<dbReference type="Proteomes" id="UP000627092">
    <property type="component" value="Chromosome"/>
</dbReference>
<reference evidence="2" key="1">
    <citation type="journal article" date="2020" name="Microorganisms">
        <title>Reliable Identification of Environmental Pseudomonas Isolates Using the rpoD Gene.</title>
        <authorList>
            <consortium name="The Broad Institute Genome Sequencing Platform"/>
            <person name="Girard L."/>
            <person name="Lood C."/>
            <person name="Rokni-Zadeh H."/>
            <person name="van Noort V."/>
            <person name="Lavigne R."/>
            <person name="De Mot R."/>
        </authorList>
    </citation>
    <scope>NUCLEOTIDE SEQUENCE</scope>
    <source>
        <strain evidence="2">OE 48.2</strain>
    </source>
</reference>
<protein>
    <submittedName>
        <fullName evidence="2">DUF4880 domain-containing protein</fullName>
    </submittedName>
</protein>
<reference evidence="2" key="2">
    <citation type="journal article" date="2021" name="Microorganisms">
        <title>The Ever-Expanding Pseudomonas Genus: Description of 43 New Species and Partition of the Pseudomonas putida Group.</title>
        <authorList>
            <person name="Girard L."/>
            <person name="Lood C."/>
            <person name="Hofte M."/>
            <person name="Vandamme P."/>
            <person name="Rokni-Zadeh H."/>
            <person name="van Noort V."/>
            <person name="Lavigne R."/>
            <person name="De Mot R."/>
        </authorList>
    </citation>
    <scope>NUCLEOTIDE SEQUENCE</scope>
    <source>
        <strain evidence="2">OE 48.2</strain>
    </source>
</reference>